<name>X1HB54_9ZZZZ</name>
<sequence length="93" mass="11109">YEDTSTHSKIRVEFEKNTKSFLEHDHSPSECDMILCWEDNLTQKEKEEHLFARNPNLKIIEFKKIFFHYDFELDTARNPAQADSYKPKEAKDA</sequence>
<dbReference type="AlphaFoldDB" id="X1HB54"/>
<proteinExistence type="predicted"/>
<organism evidence="1">
    <name type="scientific">marine sediment metagenome</name>
    <dbReference type="NCBI Taxonomy" id="412755"/>
    <lineage>
        <taxon>unclassified sequences</taxon>
        <taxon>metagenomes</taxon>
        <taxon>ecological metagenomes</taxon>
    </lineage>
</organism>
<evidence type="ECO:0000313" key="1">
    <source>
        <dbReference type="EMBL" id="GAH54310.1"/>
    </source>
</evidence>
<gene>
    <name evidence="1" type="ORF">S03H2_38189</name>
</gene>
<reference evidence="1" key="1">
    <citation type="journal article" date="2014" name="Front. Microbiol.">
        <title>High frequency of phylogenetically diverse reductive dehalogenase-homologous genes in deep subseafloor sedimentary metagenomes.</title>
        <authorList>
            <person name="Kawai M."/>
            <person name="Futagami T."/>
            <person name="Toyoda A."/>
            <person name="Takaki Y."/>
            <person name="Nishi S."/>
            <person name="Hori S."/>
            <person name="Arai W."/>
            <person name="Tsubouchi T."/>
            <person name="Morono Y."/>
            <person name="Uchiyama I."/>
            <person name="Ito T."/>
            <person name="Fujiyama A."/>
            <person name="Inagaki F."/>
            <person name="Takami H."/>
        </authorList>
    </citation>
    <scope>NUCLEOTIDE SEQUENCE</scope>
    <source>
        <strain evidence="1">Expedition CK06-06</strain>
    </source>
</reference>
<comment type="caution">
    <text evidence="1">The sequence shown here is derived from an EMBL/GenBank/DDBJ whole genome shotgun (WGS) entry which is preliminary data.</text>
</comment>
<protein>
    <submittedName>
        <fullName evidence="1">Uncharacterized protein</fullName>
    </submittedName>
</protein>
<feature type="non-terminal residue" evidence="1">
    <location>
        <position position="1"/>
    </location>
</feature>
<accession>X1HB54</accession>
<dbReference type="EMBL" id="BARU01023540">
    <property type="protein sequence ID" value="GAH54310.1"/>
    <property type="molecule type" value="Genomic_DNA"/>
</dbReference>